<dbReference type="Pfam" id="PF04389">
    <property type="entry name" value="Peptidase_M28"/>
    <property type="match status" value="1"/>
</dbReference>
<reference evidence="5 6" key="1">
    <citation type="submission" date="2019-02" db="EMBL/GenBank/DDBJ databases">
        <title>Complete Genome Sequence and Methylome Analysis of free living Spirochaetas.</title>
        <authorList>
            <person name="Fomenkov A."/>
            <person name="Dubinina G."/>
            <person name="Leshcheva N."/>
            <person name="Mikheeva N."/>
            <person name="Grabovich M."/>
            <person name="Vincze T."/>
            <person name="Roberts R.J."/>
        </authorList>
    </citation>
    <scope>NUCLEOTIDE SEQUENCE [LARGE SCALE GENOMIC DNA]</scope>
    <source>
        <strain evidence="5 6">K2</strain>
    </source>
</reference>
<keyword evidence="1" id="KW-0479">Metal-binding</keyword>
<dbReference type="KEGG" id="ock:EXM22_05180"/>
<dbReference type="InterPro" id="IPR050072">
    <property type="entry name" value="Peptidase_M20A"/>
</dbReference>
<feature type="domain" description="Peptidase M20 dimerisation" evidence="4">
    <location>
        <begin position="211"/>
        <end position="282"/>
    </location>
</feature>
<protein>
    <submittedName>
        <fullName evidence="5">Peptidase</fullName>
    </submittedName>
</protein>
<keyword evidence="6" id="KW-1185">Reference proteome</keyword>
<evidence type="ECO:0000313" key="6">
    <source>
        <dbReference type="Proteomes" id="UP000324209"/>
    </source>
</evidence>
<dbReference type="GO" id="GO:0016787">
    <property type="term" value="F:hydrolase activity"/>
    <property type="evidence" value="ECO:0007669"/>
    <property type="project" value="UniProtKB-KW"/>
</dbReference>
<dbReference type="Pfam" id="PF07687">
    <property type="entry name" value="M20_dimer"/>
    <property type="match status" value="1"/>
</dbReference>
<evidence type="ECO:0000256" key="2">
    <source>
        <dbReference type="ARBA" id="ARBA00022801"/>
    </source>
</evidence>
<evidence type="ECO:0000313" key="5">
    <source>
        <dbReference type="EMBL" id="QEN07411.1"/>
    </source>
</evidence>
<dbReference type="OrthoDB" id="9783294at2"/>
<dbReference type="Proteomes" id="UP000324209">
    <property type="component" value="Chromosome"/>
</dbReference>
<evidence type="ECO:0000256" key="1">
    <source>
        <dbReference type="ARBA" id="ARBA00022723"/>
    </source>
</evidence>
<organism evidence="5 6">
    <name type="scientific">Oceanispirochaeta crateris</name>
    <dbReference type="NCBI Taxonomy" id="2518645"/>
    <lineage>
        <taxon>Bacteria</taxon>
        <taxon>Pseudomonadati</taxon>
        <taxon>Spirochaetota</taxon>
        <taxon>Spirochaetia</taxon>
        <taxon>Spirochaetales</taxon>
        <taxon>Spirochaetaceae</taxon>
        <taxon>Oceanispirochaeta</taxon>
    </lineage>
</organism>
<feature type="domain" description="Peptidase M28" evidence="3">
    <location>
        <begin position="69"/>
        <end position="143"/>
    </location>
</feature>
<dbReference type="InterPro" id="IPR036264">
    <property type="entry name" value="Bact_exopeptidase_dim_dom"/>
</dbReference>
<proteinExistence type="predicted"/>
<dbReference type="EMBL" id="CP036150">
    <property type="protein sequence ID" value="QEN07411.1"/>
    <property type="molecule type" value="Genomic_DNA"/>
</dbReference>
<dbReference type="SUPFAM" id="SSF53187">
    <property type="entry name" value="Zn-dependent exopeptidases"/>
    <property type="match status" value="1"/>
</dbReference>
<dbReference type="AlphaFoldDB" id="A0A5C1QIJ8"/>
<sequence length="389" mass="43156">MNKSCEEILEYLPEYETQVDKFKESLLTNLIMLSEIPAPTFEEQERTRFLLNRFTEYNLLNCSEDEKGNALGIIPGKSRDSNILVVAHLDTLFPSNVDHTITVQPDQVIGPGVGDNGLGLATLATLPMILEKLNIEFESNLILMGTARSLGPGDIEGIRFFLDNFKKPITAGICIEGVKLGRLSYSSIGMLRGELKYQVPEEYDWTRFSSVGAIVNMNELINKILEIPLPRKPKTSIMLGSIRGGTSYNTIPTKASLKFEIRSESDEMVEDIAIRIRSLADEMTSMTGAMVKFIEMARRKPGGTQFSHSLNKTSRAILEHLGVTPRLSPSTSELSAFIDKKIPAVTIGLTNGERFGEMDEMIQIEPMKKGIAQLIALLQAVDKGYCSEN</sequence>
<dbReference type="InterPro" id="IPR011650">
    <property type="entry name" value="Peptidase_M20_dimer"/>
</dbReference>
<evidence type="ECO:0000259" key="3">
    <source>
        <dbReference type="Pfam" id="PF04389"/>
    </source>
</evidence>
<dbReference type="SUPFAM" id="SSF55031">
    <property type="entry name" value="Bacterial exopeptidase dimerisation domain"/>
    <property type="match status" value="1"/>
</dbReference>
<gene>
    <name evidence="5" type="ORF">EXM22_05180</name>
</gene>
<dbReference type="Gene3D" id="3.30.70.360">
    <property type="match status" value="1"/>
</dbReference>
<dbReference type="InterPro" id="IPR007484">
    <property type="entry name" value="Peptidase_M28"/>
</dbReference>
<name>A0A5C1QIJ8_9SPIO</name>
<evidence type="ECO:0000259" key="4">
    <source>
        <dbReference type="Pfam" id="PF07687"/>
    </source>
</evidence>
<dbReference type="PANTHER" id="PTHR43808">
    <property type="entry name" value="ACETYLORNITHINE DEACETYLASE"/>
    <property type="match status" value="1"/>
</dbReference>
<accession>A0A5C1QIJ8</accession>
<dbReference type="RefSeq" id="WP_149485491.1">
    <property type="nucleotide sequence ID" value="NZ_CP036150.1"/>
</dbReference>
<dbReference type="Gene3D" id="3.40.630.10">
    <property type="entry name" value="Zn peptidases"/>
    <property type="match status" value="1"/>
</dbReference>
<keyword evidence="2" id="KW-0378">Hydrolase</keyword>
<dbReference type="PANTHER" id="PTHR43808:SF17">
    <property type="entry name" value="PEPTIDASE M20"/>
    <property type="match status" value="1"/>
</dbReference>